<evidence type="ECO:0000256" key="1">
    <source>
        <dbReference type="ARBA" id="ARBA00022531"/>
    </source>
</evidence>
<feature type="domain" description="Photosynthesis system II assembly factor Ycf48/Hcf136-like" evidence="3">
    <location>
        <begin position="62"/>
        <end position="112"/>
    </location>
</feature>
<proteinExistence type="predicted"/>
<evidence type="ECO:0000259" key="3">
    <source>
        <dbReference type="Pfam" id="PF14870"/>
    </source>
</evidence>
<dbReference type="GO" id="GO:0016787">
    <property type="term" value="F:hydrolase activity"/>
    <property type="evidence" value="ECO:0007669"/>
    <property type="project" value="UniProtKB-KW"/>
</dbReference>
<keyword evidence="2" id="KW-0604">Photosystem II</keyword>
<dbReference type="GO" id="GO:0009523">
    <property type="term" value="C:photosystem II"/>
    <property type="evidence" value="ECO:0007669"/>
    <property type="project" value="UniProtKB-KW"/>
</dbReference>
<dbReference type="AlphaFoldDB" id="A0A418XSV3"/>
<keyword evidence="5" id="KW-1185">Reference proteome</keyword>
<feature type="domain" description="Photosynthesis system II assembly factor Ycf48/Hcf136-like" evidence="3">
    <location>
        <begin position="150"/>
        <end position="272"/>
    </location>
</feature>
<dbReference type="InterPro" id="IPR015943">
    <property type="entry name" value="WD40/YVTN_repeat-like_dom_sf"/>
</dbReference>
<keyword evidence="1" id="KW-0602">Photosynthesis</keyword>
<dbReference type="Gene3D" id="2.130.10.10">
    <property type="entry name" value="YVTN repeat-like/Quinoprotein amine dehydrogenase"/>
    <property type="match status" value="2"/>
</dbReference>
<keyword evidence="4" id="KW-0378">Hydrolase</keyword>
<dbReference type="EMBL" id="QYUP01000115">
    <property type="protein sequence ID" value="RJG15607.1"/>
    <property type="molecule type" value="Genomic_DNA"/>
</dbReference>
<protein>
    <submittedName>
        <fullName evidence="4">Glycosyl hydrolase</fullName>
    </submittedName>
</protein>
<dbReference type="SUPFAM" id="SSF50939">
    <property type="entry name" value="Sialidases"/>
    <property type="match status" value="1"/>
</dbReference>
<gene>
    <name evidence="4" type="ORF">D3872_12840</name>
</gene>
<evidence type="ECO:0000313" key="5">
    <source>
        <dbReference type="Proteomes" id="UP000284006"/>
    </source>
</evidence>
<comment type="caution">
    <text evidence="4">The sequence shown here is derived from an EMBL/GenBank/DDBJ whole genome shotgun (WGS) entry which is preliminary data.</text>
</comment>
<dbReference type="OrthoDB" id="9767885at2"/>
<reference evidence="4 5" key="1">
    <citation type="submission" date="2018-09" db="EMBL/GenBank/DDBJ databases">
        <authorList>
            <person name="Zhu H."/>
        </authorList>
    </citation>
    <scope>NUCLEOTIDE SEQUENCE [LARGE SCALE GENOMIC DNA]</scope>
    <source>
        <strain evidence="4 5">K1S02-61</strain>
    </source>
</reference>
<name>A0A418XSV3_9BURK</name>
<dbReference type="Proteomes" id="UP000284006">
    <property type="component" value="Unassembled WGS sequence"/>
</dbReference>
<evidence type="ECO:0000313" key="4">
    <source>
        <dbReference type="EMBL" id="RJG15607.1"/>
    </source>
</evidence>
<evidence type="ECO:0000256" key="2">
    <source>
        <dbReference type="ARBA" id="ARBA00023276"/>
    </source>
</evidence>
<dbReference type="CDD" id="cd15482">
    <property type="entry name" value="Sialidase_non-viral"/>
    <property type="match status" value="1"/>
</dbReference>
<dbReference type="PANTHER" id="PTHR47199">
    <property type="entry name" value="PHOTOSYSTEM II STABILITY/ASSEMBLY FACTOR HCF136, CHLOROPLASTIC"/>
    <property type="match status" value="1"/>
</dbReference>
<dbReference type="PANTHER" id="PTHR47199:SF2">
    <property type="entry name" value="PHOTOSYSTEM II STABILITY_ASSEMBLY FACTOR HCF136, CHLOROPLASTIC"/>
    <property type="match status" value="1"/>
</dbReference>
<dbReference type="InterPro" id="IPR028203">
    <property type="entry name" value="PSII_CF48-like_dom"/>
</dbReference>
<accession>A0A418XSV3</accession>
<sequence length="344" mass="36095">MVLGAAMITGSVAAETDFRSPLALPAAKSSLALRAPLNALAVAGKRLVAAGQRGHILYSDDGKNWTQAEVPVSSDLTALYFPSAQQGWAVGHEGVILHTADGGATWTRQLDGKQAAALMSRHYGKPANPDEPGARRLQQDAESFAAQGADKPFLDVWFEDDKRGFVIGAFNLILRTEDGGQSWTPWLNRVDNPKALHLYAIRPAGGTLFIAAEQGLVLKYDRAQGRFTSLELPYKGTLFGVTGTENMALVYGLRGNAWRSTDGGASWIKADTGVNAGIASGMVRADGSVVLASQAGQVLVSSDNGISFKRAKVTTAAPAFAMAETSNGAIALGGIGGVRVEALK</sequence>
<dbReference type="InterPro" id="IPR036278">
    <property type="entry name" value="Sialidase_sf"/>
</dbReference>
<dbReference type="Pfam" id="PF14870">
    <property type="entry name" value="PSII_BNR"/>
    <property type="match status" value="2"/>
</dbReference>
<organism evidence="4 5">
    <name type="scientific">Massilia cavernae</name>
    <dbReference type="NCBI Taxonomy" id="2320864"/>
    <lineage>
        <taxon>Bacteria</taxon>
        <taxon>Pseudomonadati</taxon>
        <taxon>Pseudomonadota</taxon>
        <taxon>Betaproteobacteria</taxon>
        <taxon>Burkholderiales</taxon>
        <taxon>Oxalobacteraceae</taxon>
        <taxon>Telluria group</taxon>
        <taxon>Massilia</taxon>
    </lineage>
</organism>
<dbReference type="GO" id="GO:0015979">
    <property type="term" value="P:photosynthesis"/>
    <property type="evidence" value="ECO:0007669"/>
    <property type="project" value="UniProtKB-KW"/>
</dbReference>